<organism evidence="1">
    <name type="scientific">Nocardia globerula</name>
    <dbReference type="NCBI Taxonomy" id="1818"/>
    <lineage>
        <taxon>Bacteria</taxon>
        <taxon>Bacillati</taxon>
        <taxon>Actinomycetota</taxon>
        <taxon>Actinomycetes</taxon>
        <taxon>Mycobacteriales</taxon>
        <taxon>Nocardiaceae</taxon>
        <taxon>Nocardia</taxon>
    </lineage>
</organism>
<sequence length="161" mass="17523">MTRSVKAPIATRDWLLDDTLAPDTADESMYEFYAAAARGELILPFCAGCQSTLDLEQAVCDRCGSFDSDWRRVDLVGTVHSATTMHRFEPGLVKTQHPYPILDIELTSGHRLIMTTLDPTSATPRIGSEVGIAFRNLGGVAIPAAYSPVQNTAPNETEARP</sequence>
<reference evidence="1" key="1">
    <citation type="submission" date="2019-07" db="EMBL/GenBank/DDBJ databases">
        <title>Genomic Encyclopedia of Type Strains, Phase IV (KMG-IV): sequencing the most valuable type-strain genomes for metagenomic binning, comparative biology and taxonomic classification.</title>
        <authorList>
            <person name="Goeker M."/>
        </authorList>
    </citation>
    <scope>NUCLEOTIDE SEQUENCE</scope>
    <source>
        <strain evidence="1">DSM 44596</strain>
    </source>
</reference>
<dbReference type="AlphaFoldDB" id="A0A652YSJ4"/>
<gene>
    <name evidence="1" type="ORF">FNL38_102211</name>
</gene>
<dbReference type="InterPro" id="IPR012340">
    <property type="entry name" value="NA-bd_OB-fold"/>
</dbReference>
<dbReference type="EMBL" id="VNIQ01000002">
    <property type="protein sequence ID" value="TYQ06081.1"/>
    <property type="molecule type" value="Genomic_DNA"/>
</dbReference>
<name>A0A652YSJ4_NOCGL</name>
<proteinExistence type="predicted"/>
<protein>
    <submittedName>
        <fullName evidence="1">Putative OB-fold protein</fullName>
    </submittedName>
</protein>
<dbReference type="SUPFAM" id="SSF50249">
    <property type="entry name" value="Nucleic acid-binding proteins"/>
    <property type="match status" value="1"/>
</dbReference>
<accession>A0A652YSJ4</accession>
<comment type="caution">
    <text evidence="1">The sequence shown here is derived from an EMBL/GenBank/DDBJ whole genome shotgun (WGS) entry which is preliminary data.</text>
</comment>
<evidence type="ECO:0000313" key="1">
    <source>
        <dbReference type="EMBL" id="TYQ06081.1"/>
    </source>
</evidence>